<dbReference type="WBParaSite" id="jg6484">
    <property type="protein sequence ID" value="jg6484"/>
    <property type="gene ID" value="jg6484"/>
</dbReference>
<name>A0A915EHT4_9BILA</name>
<proteinExistence type="predicted"/>
<accession>A0A915EHT4</accession>
<protein>
    <submittedName>
        <fullName evidence="2">Uncharacterized protein</fullName>
    </submittedName>
</protein>
<dbReference type="AlphaFoldDB" id="A0A915EHT4"/>
<sequence length="121" mass="13787">MTGRERETDNLAFQEFFENCDYLGKSSELKQYVRKLGMERHAIEDELQSVEDAIAATAPPIPARPGTPPAYQLAQPPVRRSIAKLPSVSLPKFDGDISEWFGFWDQFRILVHDVDPVELPR</sequence>
<reference evidence="2" key="1">
    <citation type="submission" date="2022-11" db="UniProtKB">
        <authorList>
            <consortium name="WormBaseParasite"/>
        </authorList>
    </citation>
    <scope>IDENTIFICATION</scope>
</reference>
<keyword evidence="1" id="KW-1185">Reference proteome</keyword>
<evidence type="ECO:0000313" key="2">
    <source>
        <dbReference type="WBParaSite" id="jg6484"/>
    </source>
</evidence>
<evidence type="ECO:0000313" key="1">
    <source>
        <dbReference type="Proteomes" id="UP000887574"/>
    </source>
</evidence>
<organism evidence="1 2">
    <name type="scientific">Ditylenchus dipsaci</name>
    <dbReference type="NCBI Taxonomy" id="166011"/>
    <lineage>
        <taxon>Eukaryota</taxon>
        <taxon>Metazoa</taxon>
        <taxon>Ecdysozoa</taxon>
        <taxon>Nematoda</taxon>
        <taxon>Chromadorea</taxon>
        <taxon>Rhabditida</taxon>
        <taxon>Tylenchina</taxon>
        <taxon>Tylenchomorpha</taxon>
        <taxon>Sphaerularioidea</taxon>
        <taxon>Anguinidae</taxon>
        <taxon>Anguininae</taxon>
        <taxon>Ditylenchus</taxon>
    </lineage>
</organism>
<dbReference type="Proteomes" id="UP000887574">
    <property type="component" value="Unplaced"/>
</dbReference>